<accession>A0A4Q7VZE1</accession>
<dbReference type="AlphaFoldDB" id="A0A4Q7VZE1"/>
<comment type="caution">
    <text evidence="2">The sequence shown here is derived from an EMBL/GenBank/DDBJ whole genome shotgun (WGS) entry which is preliminary data.</text>
</comment>
<gene>
    <name evidence="2" type="ORF">EV670_0285</name>
</gene>
<organism evidence="2 3">
    <name type="scientific">Rivibacter subsaxonicus</name>
    <dbReference type="NCBI Taxonomy" id="457575"/>
    <lineage>
        <taxon>Bacteria</taxon>
        <taxon>Pseudomonadati</taxon>
        <taxon>Pseudomonadota</taxon>
        <taxon>Betaproteobacteria</taxon>
        <taxon>Burkholderiales</taxon>
        <taxon>Rivibacter</taxon>
    </lineage>
</organism>
<dbReference type="OrthoDB" id="8583485at2"/>
<sequence>MRLPDIRLSSALAIATVMLAGAAAAVALTPRLSVVESAPSLDSTIPRQFGDWKEVSSSLVQVDLATRREGESSTDQPYDETVMRTYRNTRGEVVQLALAYGRQQRQEVKVHRPDLCYVAQGFKILALEPLRFDGVAHAAAPVDGKRMLAGGRGGMEAVSYWIRIGDLYSESAWETRGYLLREGMAGRVPDGILVRASRPVSSAAEARQAWPALEQFLGDLVRAAPPASVQLLVR</sequence>
<name>A0A4Q7VZE1_9BURK</name>
<dbReference type="RefSeq" id="WP_130430037.1">
    <property type="nucleotide sequence ID" value="NZ_SHKP01000004.1"/>
</dbReference>
<protein>
    <submittedName>
        <fullName evidence="2">EpsI family protein</fullName>
    </submittedName>
</protein>
<keyword evidence="3" id="KW-1185">Reference proteome</keyword>
<evidence type="ECO:0000259" key="1">
    <source>
        <dbReference type="Pfam" id="PF11984"/>
    </source>
</evidence>
<proteinExistence type="predicted"/>
<dbReference type="InterPro" id="IPR014263">
    <property type="entry name" value="Methanolan_biosynth_EpsI"/>
</dbReference>
<dbReference type="Pfam" id="PF11984">
    <property type="entry name" value="DUF3485"/>
    <property type="match status" value="1"/>
</dbReference>
<evidence type="ECO:0000313" key="2">
    <source>
        <dbReference type="EMBL" id="RZU02262.1"/>
    </source>
</evidence>
<dbReference type="EMBL" id="SHKP01000004">
    <property type="protein sequence ID" value="RZU02262.1"/>
    <property type="molecule type" value="Genomic_DNA"/>
</dbReference>
<feature type="domain" description="Methanolan biosynthesis EpsI" evidence="1">
    <location>
        <begin position="12"/>
        <end position="225"/>
    </location>
</feature>
<dbReference type="NCBIfam" id="TIGR02914">
    <property type="entry name" value="EpsI_fam"/>
    <property type="match status" value="1"/>
</dbReference>
<reference evidence="2 3" key="1">
    <citation type="submission" date="2019-02" db="EMBL/GenBank/DDBJ databases">
        <title>Genomic Encyclopedia of Type Strains, Phase IV (KMG-IV): sequencing the most valuable type-strain genomes for metagenomic binning, comparative biology and taxonomic classification.</title>
        <authorList>
            <person name="Goeker M."/>
        </authorList>
    </citation>
    <scope>NUCLEOTIDE SEQUENCE [LARGE SCALE GENOMIC DNA]</scope>
    <source>
        <strain evidence="2 3">DSM 19570</strain>
    </source>
</reference>
<evidence type="ECO:0000313" key="3">
    <source>
        <dbReference type="Proteomes" id="UP000293671"/>
    </source>
</evidence>
<dbReference type="Proteomes" id="UP000293671">
    <property type="component" value="Unassembled WGS sequence"/>
</dbReference>